<sequence length="137" mass="15199">MAIYTREIPLSVLTAYKGLALIEITHDSSSFGPSESTSSEDEDEDGDSQGGEVVVLEFQVFVHFIGTEKNIYTVSAETLVLGLKRMIEKRKGIPPEEQRLVHHTKQLEDCRPLGFYNIGPYANLHLCSRLPGGGFMV</sequence>
<name>A0AAV4FY11_9GAST</name>
<gene>
    <name evidence="3" type="ORF">ElyMa_000523500</name>
</gene>
<protein>
    <submittedName>
        <fullName evidence="3">Ubiquitin</fullName>
    </submittedName>
</protein>
<feature type="domain" description="Ubiquitin-like" evidence="2">
    <location>
        <begin position="58"/>
        <end position="133"/>
    </location>
</feature>
<evidence type="ECO:0000259" key="2">
    <source>
        <dbReference type="PROSITE" id="PS50053"/>
    </source>
</evidence>
<dbReference type="InterPro" id="IPR029071">
    <property type="entry name" value="Ubiquitin-like_domsf"/>
</dbReference>
<accession>A0AAV4FY11</accession>
<dbReference type="InterPro" id="IPR019956">
    <property type="entry name" value="Ubiquitin_dom"/>
</dbReference>
<comment type="caution">
    <text evidence="3">The sequence shown here is derived from an EMBL/GenBank/DDBJ whole genome shotgun (WGS) entry which is preliminary data.</text>
</comment>
<organism evidence="3 4">
    <name type="scientific">Elysia marginata</name>
    <dbReference type="NCBI Taxonomy" id="1093978"/>
    <lineage>
        <taxon>Eukaryota</taxon>
        <taxon>Metazoa</taxon>
        <taxon>Spiralia</taxon>
        <taxon>Lophotrochozoa</taxon>
        <taxon>Mollusca</taxon>
        <taxon>Gastropoda</taxon>
        <taxon>Heterobranchia</taxon>
        <taxon>Euthyneura</taxon>
        <taxon>Panpulmonata</taxon>
        <taxon>Sacoglossa</taxon>
        <taxon>Placobranchoidea</taxon>
        <taxon>Plakobranchidae</taxon>
        <taxon>Elysia</taxon>
    </lineage>
</organism>
<feature type="compositionally biased region" description="Acidic residues" evidence="1">
    <location>
        <begin position="38"/>
        <end position="47"/>
    </location>
</feature>
<dbReference type="CDD" id="cd17039">
    <property type="entry name" value="Ubl_ubiquitin_like"/>
    <property type="match status" value="1"/>
</dbReference>
<feature type="region of interest" description="Disordered" evidence="1">
    <location>
        <begin position="28"/>
        <end position="49"/>
    </location>
</feature>
<dbReference type="Pfam" id="PF00240">
    <property type="entry name" value="ubiquitin"/>
    <property type="match status" value="1"/>
</dbReference>
<dbReference type="SMART" id="SM00213">
    <property type="entry name" value="UBQ"/>
    <property type="match status" value="1"/>
</dbReference>
<proteinExistence type="predicted"/>
<dbReference type="SUPFAM" id="SSF54236">
    <property type="entry name" value="Ubiquitin-like"/>
    <property type="match status" value="1"/>
</dbReference>
<keyword evidence="4" id="KW-1185">Reference proteome</keyword>
<evidence type="ECO:0000313" key="3">
    <source>
        <dbReference type="EMBL" id="GFR78034.1"/>
    </source>
</evidence>
<reference evidence="3 4" key="1">
    <citation type="journal article" date="2021" name="Elife">
        <title>Chloroplast acquisition without the gene transfer in kleptoplastic sea slugs, Plakobranchus ocellatus.</title>
        <authorList>
            <person name="Maeda T."/>
            <person name="Takahashi S."/>
            <person name="Yoshida T."/>
            <person name="Shimamura S."/>
            <person name="Takaki Y."/>
            <person name="Nagai Y."/>
            <person name="Toyoda A."/>
            <person name="Suzuki Y."/>
            <person name="Arimoto A."/>
            <person name="Ishii H."/>
            <person name="Satoh N."/>
            <person name="Nishiyama T."/>
            <person name="Hasebe M."/>
            <person name="Maruyama T."/>
            <person name="Minagawa J."/>
            <person name="Obokata J."/>
            <person name="Shigenobu S."/>
        </authorList>
    </citation>
    <scope>NUCLEOTIDE SEQUENCE [LARGE SCALE GENOMIC DNA]</scope>
</reference>
<dbReference type="Gene3D" id="3.10.20.90">
    <property type="entry name" value="Phosphatidylinositol 3-kinase Catalytic Subunit, Chain A, domain 1"/>
    <property type="match status" value="1"/>
</dbReference>
<dbReference type="AlphaFoldDB" id="A0AAV4FY11"/>
<evidence type="ECO:0000313" key="4">
    <source>
        <dbReference type="Proteomes" id="UP000762676"/>
    </source>
</evidence>
<dbReference type="InterPro" id="IPR000626">
    <property type="entry name" value="Ubiquitin-like_dom"/>
</dbReference>
<dbReference type="EMBL" id="BMAT01001006">
    <property type="protein sequence ID" value="GFR78034.1"/>
    <property type="molecule type" value="Genomic_DNA"/>
</dbReference>
<dbReference type="Proteomes" id="UP000762676">
    <property type="component" value="Unassembled WGS sequence"/>
</dbReference>
<dbReference type="PROSITE" id="PS50053">
    <property type="entry name" value="UBIQUITIN_2"/>
    <property type="match status" value="1"/>
</dbReference>
<feature type="compositionally biased region" description="Low complexity" evidence="1">
    <location>
        <begin position="28"/>
        <end position="37"/>
    </location>
</feature>
<dbReference type="PRINTS" id="PR00348">
    <property type="entry name" value="UBIQUITIN"/>
</dbReference>
<evidence type="ECO:0000256" key="1">
    <source>
        <dbReference type="SAM" id="MobiDB-lite"/>
    </source>
</evidence>